<keyword evidence="2" id="KW-1185">Reference proteome</keyword>
<proteinExistence type="predicted"/>
<evidence type="ECO:0000313" key="2">
    <source>
        <dbReference type="Proteomes" id="UP001279410"/>
    </source>
</evidence>
<reference evidence="1" key="1">
    <citation type="submission" date="2022-08" db="EMBL/GenBank/DDBJ databases">
        <title>Genome sequencing of akame (Lates japonicus).</title>
        <authorList>
            <person name="Hashiguchi Y."/>
            <person name="Takahashi H."/>
        </authorList>
    </citation>
    <scope>NUCLEOTIDE SEQUENCE</scope>
    <source>
        <strain evidence="1">Kochi</strain>
    </source>
</reference>
<protein>
    <submittedName>
        <fullName evidence="1">Glomulin</fullName>
    </submittedName>
</protein>
<dbReference type="InterPro" id="IPR019516">
    <property type="entry name" value="Glomulin/ALF4"/>
</dbReference>
<dbReference type="AlphaFoldDB" id="A0AAD3MCZ4"/>
<dbReference type="PANTHER" id="PTHR15430">
    <property type="entry name" value="GLOMULIN"/>
    <property type="match status" value="1"/>
</dbReference>
<dbReference type="InterPro" id="IPR013877">
    <property type="entry name" value="YAP-bd/ALF4/Glomulin"/>
</dbReference>
<evidence type="ECO:0000313" key="1">
    <source>
        <dbReference type="EMBL" id="GLD51199.1"/>
    </source>
</evidence>
<dbReference type="PANTHER" id="PTHR15430:SF1">
    <property type="entry name" value="GLOMULIN"/>
    <property type="match status" value="1"/>
</dbReference>
<dbReference type="GO" id="GO:0055105">
    <property type="term" value="F:ubiquitin-protein transferase inhibitor activity"/>
    <property type="evidence" value="ECO:0007669"/>
    <property type="project" value="TreeGrafter"/>
</dbReference>
<gene>
    <name evidence="1" type="ORF">AKAME5_000428800</name>
</gene>
<sequence>MKCPVCFGGLLCEDKPHLKTAGMALEQLSDVVQRCQVLPDDSYTAEDHDIFTIAGRTCIEEGNSAQVLSIILDEKNQDIVRCMGWNLLPPLIQILLKKEDKNLPQCLAIFNHLLETCRPKELLIGLLEQLEHDDPDTIAESLHLLLNPLQKVLLCLGSRKASSLGMTLASVLDQVAKLPLPHTKEQEEDDVFSLCRCCTDLIAFVRPFILEVRQNRPNGEELSENTNKMPSGLDTDKEDELRTELLKFCMKTLSHPLLEVQLKDPDTLAVSPLRDFATEILNTLSAIGESLSSLVYQPLLKRKQVPGFLEEEVRYPKESLASLAHLVFVHHLAADTFPSVFSAVFCLRCNMEHVCLLLSRTEETRIQKGLELYEKSLVRVPDCSLPADLLEIKTFLTVPQNLVKVMTMCPRHDLRTRGLKVFQQSIDKFNTEAKYNFFQYMLTTSNHSGVEGYVIKNIKNQIDVALQPGNSNTWFEGVHLLPLLRKVLILPDGPETDLLQYLDRVMESLNLLRYLVIRDKVTENQTGIWTELYKIEDTFMKPLRVGVNMSRAHYERELLNTMEAKKSKAKEGSMLSVSVGDEKLPNMTSESQIQALHSALHTFDMIESVLVRIEELIDVRENL</sequence>
<comment type="caution">
    <text evidence="1">The sequence shown here is derived from an EMBL/GenBank/DDBJ whole genome shotgun (WGS) entry which is preliminary data.</text>
</comment>
<dbReference type="EMBL" id="BRZM01000010">
    <property type="protein sequence ID" value="GLD51199.1"/>
    <property type="molecule type" value="Genomic_DNA"/>
</dbReference>
<dbReference type="Pfam" id="PF08568">
    <property type="entry name" value="Kinetochor_Ybp2"/>
    <property type="match status" value="1"/>
</dbReference>
<dbReference type="Proteomes" id="UP001279410">
    <property type="component" value="Unassembled WGS sequence"/>
</dbReference>
<organism evidence="1 2">
    <name type="scientific">Lates japonicus</name>
    <name type="common">Japanese lates</name>
    <dbReference type="NCBI Taxonomy" id="270547"/>
    <lineage>
        <taxon>Eukaryota</taxon>
        <taxon>Metazoa</taxon>
        <taxon>Chordata</taxon>
        <taxon>Craniata</taxon>
        <taxon>Vertebrata</taxon>
        <taxon>Euteleostomi</taxon>
        <taxon>Actinopterygii</taxon>
        <taxon>Neopterygii</taxon>
        <taxon>Teleostei</taxon>
        <taxon>Neoteleostei</taxon>
        <taxon>Acanthomorphata</taxon>
        <taxon>Carangaria</taxon>
        <taxon>Carangaria incertae sedis</taxon>
        <taxon>Centropomidae</taxon>
        <taxon>Lates</taxon>
    </lineage>
</organism>
<accession>A0AAD3MCZ4</accession>
<name>A0AAD3MCZ4_LATJO</name>
<dbReference type="GO" id="GO:0005737">
    <property type="term" value="C:cytoplasm"/>
    <property type="evidence" value="ECO:0007669"/>
    <property type="project" value="TreeGrafter"/>
</dbReference>